<evidence type="ECO:0000313" key="6">
    <source>
        <dbReference type="Proteomes" id="UP000737171"/>
    </source>
</evidence>
<keyword evidence="1" id="KW-0805">Transcription regulation</keyword>
<dbReference type="Pfam" id="PF12833">
    <property type="entry name" value="HTH_18"/>
    <property type="match status" value="1"/>
</dbReference>
<dbReference type="Gene3D" id="1.10.10.60">
    <property type="entry name" value="Homeodomain-like"/>
    <property type="match status" value="2"/>
</dbReference>
<evidence type="ECO:0000256" key="2">
    <source>
        <dbReference type="ARBA" id="ARBA00023125"/>
    </source>
</evidence>
<proteinExistence type="predicted"/>
<dbReference type="InterPro" id="IPR009057">
    <property type="entry name" value="Homeodomain-like_sf"/>
</dbReference>
<reference evidence="5 6" key="1">
    <citation type="submission" date="2020-05" db="EMBL/GenBank/DDBJ databases">
        <title>Aquincola sp. isolate from soil.</title>
        <authorList>
            <person name="Han J."/>
            <person name="Kim D.-U."/>
        </authorList>
    </citation>
    <scope>NUCLEOTIDE SEQUENCE [LARGE SCALE GENOMIC DNA]</scope>
    <source>
        <strain evidence="5 6">S2</strain>
    </source>
</reference>
<dbReference type="InterPro" id="IPR018060">
    <property type="entry name" value="HTH_AraC"/>
</dbReference>
<dbReference type="PANTHER" id="PTHR46796">
    <property type="entry name" value="HTH-TYPE TRANSCRIPTIONAL ACTIVATOR RHAS-RELATED"/>
    <property type="match status" value="1"/>
</dbReference>
<dbReference type="InterPro" id="IPR050204">
    <property type="entry name" value="AraC_XylS_family_regulators"/>
</dbReference>
<dbReference type="Proteomes" id="UP000737171">
    <property type="component" value="Unassembled WGS sequence"/>
</dbReference>
<gene>
    <name evidence="5" type="ORF">HLB44_14005</name>
</gene>
<dbReference type="SMART" id="SM00342">
    <property type="entry name" value="HTH_ARAC"/>
    <property type="match status" value="1"/>
</dbReference>
<dbReference type="RefSeq" id="WP_173123444.1">
    <property type="nucleotide sequence ID" value="NZ_JABRWJ010000004.1"/>
</dbReference>
<accession>A0ABX2EHJ7</accession>
<evidence type="ECO:0000256" key="3">
    <source>
        <dbReference type="ARBA" id="ARBA00023163"/>
    </source>
</evidence>
<evidence type="ECO:0000259" key="4">
    <source>
        <dbReference type="PROSITE" id="PS01124"/>
    </source>
</evidence>
<evidence type="ECO:0000313" key="5">
    <source>
        <dbReference type="EMBL" id="NRF68102.1"/>
    </source>
</evidence>
<dbReference type="EMBL" id="JABRWJ010000004">
    <property type="protein sequence ID" value="NRF68102.1"/>
    <property type="molecule type" value="Genomic_DNA"/>
</dbReference>
<sequence>MIVDALAGNRALRIVDYRCTHGPRDRPFTEAHLDTSISYVRAGSFGCRTRGRQHELVAGSVLIGHPGDEFTCTHEHHAGGDQCLAFHLAPAFVDELGGGRGEAWRSGSLPPLPELVVLGELAQAAAEGRSDLGVDEVGLLFAARFAALAGGSIAGADAPHPRDRRRAVEAALWIEAHAAEPLNLERIAAEQATSPFHFLRLFNRVLGITPHQHLLRARLRHAARRLAEAPEQPITDIAYDVGFADLSNFTRSFRRAAGVSPRAFRQAARGNRKIFQEDFDAPLQHGLACSTTRQRPHHVRPPGIESP</sequence>
<name>A0ABX2EHJ7_9BURK</name>
<keyword evidence="3" id="KW-0804">Transcription</keyword>
<organism evidence="5 6">
    <name type="scientific">Pseudaquabacterium terrae</name>
    <dbReference type="NCBI Taxonomy" id="2732868"/>
    <lineage>
        <taxon>Bacteria</taxon>
        <taxon>Pseudomonadati</taxon>
        <taxon>Pseudomonadota</taxon>
        <taxon>Betaproteobacteria</taxon>
        <taxon>Burkholderiales</taxon>
        <taxon>Sphaerotilaceae</taxon>
        <taxon>Pseudaquabacterium</taxon>
    </lineage>
</organism>
<keyword evidence="6" id="KW-1185">Reference proteome</keyword>
<dbReference type="PROSITE" id="PS00041">
    <property type="entry name" value="HTH_ARAC_FAMILY_1"/>
    <property type="match status" value="1"/>
</dbReference>
<dbReference type="PROSITE" id="PS01124">
    <property type="entry name" value="HTH_ARAC_FAMILY_2"/>
    <property type="match status" value="1"/>
</dbReference>
<dbReference type="PANTHER" id="PTHR46796:SF14">
    <property type="entry name" value="TRANSCRIPTIONAL REGULATORY PROTEIN"/>
    <property type="match status" value="1"/>
</dbReference>
<dbReference type="PRINTS" id="PR00032">
    <property type="entry name" value="HTHARAC"/>
</dbReference>
<protein>
    <submittedName>
        <fullName evidence="5">Helix-turn-helix transcriptional regulator</fullName>
    </submittedName>
</protein>
<dbReference type="SUPFAM" id="SSF46689">
    <property type="entry name" value="Homeodomain-like"/>
    <property type="match status" value="2"/>
</dbReference>
<feature type="domain" description="HTH araC/xylS-type" evidence="4">
    <location>
        <begin position="168"/>
        <end position="267"/>
    </location>
</feature>
<dbReference type="InterPro" id="IPR020449">
    <property type="entry name" value="Tscrpt_reg_AraC-type_HTH"/>
</dbReference>
<keyword evidence="2" id="KW-0238">DNA-binding</keyword>
<evidence type="ECO:0000256" key="1">
    <source>
        <dbReference type="ARBA" id="ARBA00023015"/>
    </source>
</evidence>
<comment type="caution">
    <text evidence="5">The sequence shown here is derived from an EMBL/GenBank/DDBJ whole genome shotgun (WGS) entry which is preliminary data.</text>
</comment>
<dbReference type="InterPro" id="IPR018062">
    <property type="entry name" value="HTH_AraC-typ_CS"/>
</dbReference>